<feature type="signal peptide" evidence="1">
    <location>
        <begin position="1"/>
        <end position="23"/>
    </location>
</feature>
<proteinExistence type="predicted"/>
<keyword evidence="3" id="KW-1185">Reference proteome</keyword>
<accession>E0IC59</accession>
<dbReference type="AlphaFoldDB" id="E0IC59"/>
<evidence type="ECO:0000313" key="3">
    <source>
        <dbReference type="Proteomes" id="UP000005387"/>
    </source>
</evidence>
<feature type="chain" id="PRO_5038922336" description="Sporulation protein YpjB" evidence="1">
    <location>
        <begin position="24"/>
        <end position="307"/>
    </location>
</feature>
<evidence type="ECO:0000256" key="1">
    <source>
        <dbReference type="SAM" id="SignalP"/>
    </source>
</evidence>
<dbReference type="eggNOG" id="COG3852">
    <property type="taxonomic scope" value="Bacteria"/>
</dbReference>
<dbReference type="OrthoDB" id="2464294at2"/>
<sequence>MRRRWLLASAACFLLTIAFICAAAAAASSDVTVLRNPEQKAWTRLNSSAESLYAASTDGNRQLAYQAAQQMAAILHDGQVRMSGALEGWRMVEQDVQSLLSKLKNGQSTVYWRALASRIKLTIDAAWRIHQGIPSSALWLQYNKVISEDLSRVRFAMTRPNKEGYETARAAFDTLSQHAERIMGAALIMRGYQSADRFSDSIVYAERLLTAGKQGELTKRLADGALSPVEKTAAVLFAGNNQDAEEEPVLAPIGGGVPHRWIFGLSALISSMLTYASWRKYKSVPYAILSTKSNVQSGSPLFIKRKL</sequence>
<protein>
    <recommendedName>
        <fullName evidence="4">Sporulation protein YpjB</fullName>
    </recommendedName>
</protein>
<name>E0IC59_9BACL</name>
<dbReference type="RefSeq" id="WP_006039236.1">
    <property type="nucleotide sequence ID" value="NZ_AEDD01000009.1"/>
</dbReference>
<gene>
    <name evidence="2" type="ORF">PaecuDRAFT_3248</name>
</gene>
<keyword evidence="1" id="KW-0732">Signal</keyword>
<dbReference type="EMBL" id="AEDD01000009">
    <property type="protein sequence ID" value="EFM09745.1"/>
    <property type="molecule type" value="Genomic_DNA"/>
</dbReference>
<dbReference type="STRING" id="717606.PaecuDRAFT_3248"/>
<dbReference type="Proteomes" id="UP000005387">
    <property type="component" value="Unassembled WGS sequence"/>
</dbReference>
<organism evidence="2 3">
    <name type="scientific">Paenibacillus curdlanolyticus YK9</name>
    <dbReference type="NCBI Taxonomy" id="717606"/>
    <lineage>
        <taxon>Bacteria</taxon>
        <taxon>Bacillati</taxon>
        <taxon>Bacillota</taxon>
        <taxon>Bacilli</taxon>
        <taxon>Bacillales</taxon>
        <taxon>Paenibacillaceae</taxon>
        <taxon>Paenibacillus</taxon>
    </lineage>
</organism>
<evidence type="ECO:0008006" key="4">
    <source>
        <dbReference type="Google" id="ProtNLM"/>
    </source>
</evidence>
<evidence type="ECO:0000313" key="2">
    <source>
        <dbReference type="EMBL" id="EFM09745.1"/>
    </source>
</evidence>
<reference evidence="2 3" key="1">
    <citation type="submission" date="2010-07" db="EMBL/GenBank/DDBJ databases">
        <title>The draft genome of Paenibacillus curdlanolyticus YK9.</title>
        <authorList>
            <consortium name="US DOE Joint Genome Institute (JGI-PGF)"/>
            <person name="Lucas S."/>
            <person name="Copeland A."/>
            <person name="Lapidus A."/>
            <person name="Cheng J.-F."/>
            <person name="Bruce D."/>
            <person name="Goodwin L."/>
            <person name="Pitluck S."/>
            <person name="Land M.L."/>
            <person name="Hauser L."/>
            <person name="Chang Y.-J."/>
            <person name="Jeffries C."/>
            <person name="Anderson I.J."/>
            <person name="Johnson E."/>
            <person name="Loganathan U."/>
            <person name="Mulhopadhyay B."/>
            <person name="Kyrpides N."/>
            <person name="Woyke T.J."/>
        </authorList>
    </citation>
    <scope>NUCLEOTIDE SEQUENCE [LARGE SCALE GENOMIC DNA]</scope>
    <source>
        <strain evidence="2 3">YK9</strain>
    </source>
</reference>